<feature type="compositionally biased region" description="Basic and acidic residues" evidence="11">
    <location>
        <begin position="322"/>
        <end position="335"/>
    </location>
</feature>
<dbReference type="EMBL" id="MU806629">
    <property type="protein sequence ID" value="KAJ3833818.1"/>
    <property type="molecule type" value="Genomic_DNA"/>
</dbReference>
<evidence type="ECO:0000313" key="12">
    <source>
        <dbReference type="EMBL" id="KAJ3833818.1"/>
    </source>
</evidence>
<evidence type="ECO:0000313" key="13">
    <source>
        <dbReference type="Proteomes" id="UP001163846"/>
    </source>
</evidence>
<dbReference type="Proteomes" id="UP001163846">
    <property type="component" value="Unassembled WGS sequence"/>
</dbReference>
<feature type="compositionally biased region" description="Acidic residues" evidence="11">
    <location>
        <begin position="89"/>
        <end position="105"/>
    </location>
</feature>
<comment type="similarity">
    <text evidence="2 9">Belongs to the RRP36 family.</text>
</comment>
<evidence type="ECO:0000256" key="8">
    <source>
        <dbReference type="ARBA" id="ARBA00025053"/>
    </source>
</evidence>
<sequence>MHPSTKNLRFEQENDWNDESSNELDTDEDNADAPRIAQWVDEDVLDEGFDIAESSQAQGNSLKTLETDLSSLPMGTLRRAQRMLKVEDVSDASDSESELSDESNEDVAPKPEWSLKPRTDISKRKNKHAPIEMTSKKPVTRRRTVVTVKVPEARDPRFLTMAGEFSTSKFNENYRFLTESHQAELSTLRENLKRARKMLASSPRETRHDREVEVNRLEHALKKAESLVNKDRRDSVEQEALCAAKREERTKQQAGKGKWYMKNSERKELLVKARYDAIAKQGGQSAVKKSIEKKRKKIAQKEKKSRPFSKGAHLESSSNTTLDEHRQKRRRIIDQ</sequence>
<protein>
    <recommendedName>
        <fullName evidence="9">rRNA biogenesis protein RRP36</fullName>
    </recommendedName>
</protein>
<comment type="subcellular location">
    <subcellularLocation>
        <location evidence="1 9">Nucleus</location>
        <location evidence="1 9">Nucleolus</location>
    </subcellularLocation>
</comment>
<dbReference type="GO" id="GO:0030686">
    <property type="term" value="C:90S preribosome"/>
    <property type="evidence" value="ECO:0007669"/>
    <property type="project" value="TreeGrafter"/>
</dbReference>
<comment type="function">
    <text evidence="8 9">Component of the 90S pre-ribosome involved in the maturation of rRNAs. Required for early cleavages of the pre-RNAs in the 40S ribosomal subunit maturation pathway.</text>
</comment>
<keyword evidence="5 10" id="KW-0175">Coiled coil</keyword>
<evidence type="ECO:0000256" key="1">
    <source>
        <dbReference type="ARBA" id="ARBA00004604"/>
    </source>
</evidence>
<evidence type="ECO:0000256" key="3">
    <source>
        <dbReference type="ARBA" id="ARBA00022517"/>
    </source>
</evidence>
<keyword evidence="7 9" id="KW-0687">Ribonucleoprotein</keyword>
<comment type="subunit">
    <text evidence="9">Associates with 90S and pre-40S pre-ribosomal particles.</text>
</comment>
<dbReference type="PANTHER" id="PTHR21738">
    <property type="entry name" value="RIBOSOMAL RNA PROCESSING PROTEIN 36 HOMOLOG"/>
    <property type="match status" value="1"/>
</dbReference>
<evidence type="ECO:0000256" key="10">
    <source>
        <dbReference type="SAM" id="Coils"/>
    </source>
</evidence>
<keyword evidence="13" id="KW-1185">Reference proteome</keyword>
<accession>A0AA38P0H1</accession>
<keyword evidence="3 9" id="KW-0690">Ribosome biogenesis</keyword>
<feature type="compositionally biased region" description="Acidic residues" evidence="11">
    <location>
        <begin position="13"/>
        <end position="31"/>
    </location>
</feature>
<dbReference type="GO" id="GO:0005730">
    <property type="term" value="C:nucleolus"/>
    <property type="evidence" value="ECO:0007669"/>
    <property type="project" value="UniProtKB-SubCell"/>
</dbReference>
<evidence type="ECO:0000256" key="4">
    <source>
        <dbReference type="ARBA" id="ARBA00022552"/>
    </source>
</evidence>
<evidence type="ECO:0000256" key="7">
    <source>
        <dbReference type="ARBA" id="ARBA00023274"/>
    </source>
</evidence>
<dbReference type="PANTHER" id="PTHR21738:SF0">
    <property type="entry name" value="RIBOSOMAL RNA PROCESSING PROTEIN 36 HOMOLOG"/>
    <property type="match status" value="1"/>
</dbReference>
<keyword evidence="4 9" id="KW-0698">rRNA processing</keyword>
<gene>
    <name evidence="12" type="ORF">F5878DRAFT_632035</name>
</gene>
<evidence type="ECO:0000256" key="9">
    <source>
        <dbReference type="RuleBase" id="RU368027"/>
    </source>
</evidence>
<feature type="compositionally biased region" description="Basic and acidic residues" evidence="11">
    <location>
        <begin position="107"/>
        <end position="123"/>
    </location>
</feature>
<dbReference type="AlphaFoldDB" id="A0AA38P0H1"/>
<evidence type="ECO:0000256" key="6">
    <source>
        <dbReference type="ARBA" id="ARBA00023242"/>
    </source>
</evidence>
<feature type="compositionally biased region" description="Polar residues" evidence="11">
    <location>
        <begin position="53"/>
        <end position="70"/>
    </location>
</feature>
<dbReference type="GO" id="GO:0000462">
    <property type="term" value="P:maturation of SSU-rRNA from tricistronic rRNA transcript (SSU-rRNA, 5.8S rRNA, LSU-rRNA)"/>
    <property type="evidence" value="ECO:0007669"/>
    <property type="project" value="TreeGrafter"/>
</dbReference>
<reference evidence="12" key="1">
    <citation type="submission" date="2022-08" db="EMBL/GenBank/DDBJ databases">
        <authorList>
            <consortium name="DOE Joint Genome Institute"/>
            <person name="Min B."/>
            <person name="Riley R."/>
            <person name="Sierra-Patev S."/>
            <person name="Naranjo-Ortiz M."/>
            <person name="Looney B."/>
            <person name="Konkel Z."/>
            <person name="Slot J.C."/>
            <person name="Sakamoto Y."/>
            <person name="Steenwyk J.L."/>
            <person name="Rokas A."/>
            <person name="Carro J."/>
            <person name="Camarero S."/>
            <person name="Ferreira P."/>
            <person name="Molpeceres G."/>
            <person name="Ruiz-Duenas F.J."/>
            <person name="Serrano A."/>
            <person name="Henrissat B."/>
            <person name="Drula E."/>
            <person name="Hughes K.W."/>
            <person name="Mata J.L."/>
            <person name="Ishikawa N.K."/>
            <person name="Vargas-Isla R."/>
            <person name="Ushijima S."/>
            <person name="Smith C.A."/>
            <person name="Ahrendt S."/>
            <person name="Andreopoulos W."/>
            <person name="He G."/>
            <person name="Labutti K."/>
            <person name="Lipzen A."/>
            <person name="Ng V."/>
            <person name="Sandor L."/>
            <person name="Barry K."/>
            <person name="Martinez A.T."/>
            <person name="Xiao Y."/>
            <person name="Gibbons J.G."/>
            <person name="Terashima K."/>
            <person name="Hibbett D.S."/>
            <person name="Grigoriev I.V."/>
        </authorList>
    </citation>
    <scope>NUCLEOTIDE SEQUENCE</scope>
    <source>
        <strain evidence="12">TFB9207</strain>
    </source>
</reference>
<feature type="region of interest" description="Disordered" evidence="11">
    <location>
        <begin position="1"/>
        <end position="35"/>
    </location>
</feature>
<evidence type="ECO:0000256" key="2">
    <source>
        <dbReference type="ARBA" id="ARBA00009418"/>
    </source>
</evidence>
<evidence type="ECO:0000256" key="5">
    <source>
        <dbReference type="ARBA" id="ARBA00023054"/>
    </source>
</evidence>
<dbReference type="Pfam" id="PF06102">
    <property type="entry name" value="RRP36"/>
    <property type="match status" value="1"/>
</dbReference>
<name>A0AA38P0H1_9AGAR</name>
<dbReference type="InterPro" id="IPR009292">
    <property type="entry name" value="RRP36"/>
</dbReference>
<organism evidence="12 13">
    <name type="scientific">Lentinula raphanica</name>
    <dbReference type="NCBI Taxonomy" id="153919"/>
    <lineage>
        <taxon>Eukaryota</taxon>
        <taxon>Fungi</taxon>
        <taxon>Dikarya</taxon>
        <taxon>Basidiomycota</taxon>
        <taxon>Agaricomycotina</taxon>
        <taxon>Agaricomycetes</taxon>
        <taxon>Agaricomycetidae</taxon>
        <taxon>Agaricales</taxon>
        <taxon>Marasmiineae</taxon>
        <taxon>Omphalotaceae</taxon>
        <taxon>Lentinula</taxon>
    </lineage>
</organism>
<comment type="caution">
    <text evidence="12">The sequence shown here is derived from an EMBL/GenBank/DDBJ whole genome shotgun (WGS) entry which is preliminary data.</text>
</comment>
<feature type="compositionally biased region" description="Basic residues" evidence="11">
    <location>
        <begin position="291"/>
        <end position="307"/>
    </location>
</feature>
<proteinExistence type="inferred from homology"/>
<feature type="region of interest" description="Disordered" evidence="11">
    <location>
        <begin position="280"/>
        <end position="335"/>
    </location>
</feature>
<feature type="region of interest" description="Disordered" evidence="11">
    <location>
        <begin position="51"/>
        <end position="145"/>
    </location>
</feature>
<keyword evidence="6 9" id="KW-0539">Nucleus</keyword>
<feature type="coiled-coil region" evidence="10">
    <location>
        <begin position="178"/>
        <end position="234"/>
    </location>
</feature>
<evidence type="ECO:0000256" key="11">
    <source>
        <dbReference type="SAM" id="MobiDB-lite"/>
    </source>
</evidence>